<name>A0A316U7W3_9BASI</name>
<dbReference type="PRINTS" id="PR00300">
    <property type="entry name" value="CLPPROTEASEA"/>
</dbReference>
<dbReference type="GeneID" id="37014095"/>
<evidence type="ECO:0000313" key="10">
    <source>
        <dbReference type="Proteomes" id="UP000245942"/>
    </source>
</evidence>
<dbReference type="Pfam" id="PF10431">
    <property type="entry name" value="ClpB_D2-small"/>
    <property type="match status" value="1"/>
</dbReference>
<evidence type="ECO:0000256" key="7">
    <source>
        <dbReference type="SAM" id="MobiDB-lite"/>
    </source>
</evidence>
<comment type="similarity">
    <text evidence="1">Belongs to the ClpA/ClpB family.</text>
</comment>
<protein>
    <submittedName>
        <fullName evidence="9">P-loop containing nucleoside triphosphate hydrolase protein</fullName>
    </submittedName>
</protein>
<dbReference type="GO" id="GO:0005759">
    <property type="term" value="C:mitochondrial matrix"/>
    <property type="evidence" value="ECO:0007669"/>
    <property type="project" value="TreeGrafter"/>
</dbReference>
<evidence type="ECO:0000256" key="3">
    <source>
        <dbReference type="ARBA" id="ARBA00022741"/>
    </source>
</evidence>
<feature type="domain" description="Sigma-54 factor interaction" evidence="8">
    <location>
        <begin position="523"/>
        <end position="716"/>
    </location>
</feature>
<accession>A0A316U7W3</accession>
<dbReference type="EMBL" id="KZ819326">
    <property type="protein sequence ID" value="PWN20928.1"/>
    <property type="molecule type" value="Genomic_DNA"/>
</dbReference>
<dbReference type="GO" id="GO:0043335">
    <property type="term" value="P:protein unfolding"/>
    <property type="evidence" value="ECO:0007669"/>
    <property type="project" value="TreeGrafter"/>
</dbReference>
<dbReference type="InterPro" id="IPR001270">
    <property type="entry name" value="ClpA/B"/>
</dbReference>
<organism evidence="9 10">
    <name type="scientific">Pseudomicrostroma glucosiphilum</name>
    <dbReference type="NCBI Taxonomy" id="1684307"/>
    <lineage>
        <taxon>Eukaryota</taxon>
        <taxon>Fungi</taxon>
        <taxon>Dikarya</taxon>
        <taxon>Basidiomycota</taxon>
        <taxon>Ustilaginomycotina</taxon>
        <taxon>Exobasidiomycetes</taxon>
        <taxon>Microstromatales</taxon>
        <taxon>Microstromatales incertae sedis</taxon>
        <taxon>Pseudomicrostroma</taxon>
    </lineage>
</organism>
<reference evidence="9 10" key="1">
    <citation type="journal article" date="2018" name="Mol. Biol. Evol.">
        <title>Broad Genomic Sampling Reveals a Smut Pathogenic Ancestry of the Fungal Clade Ustilaginomycotina.</title>
        <authorList>
            <person name="Kijpornyongpan T."/>
            <person name="Mondo S.J."/>
            <person name="Barry K."/>
            <person name="Sandor L."/>
            <person name="Lee J."/>
            <person name="Lipzen A."/>
            <person name="Pangilinan J."/>
            <person name="LaButti K."/>
            <person name="Hainaut M."/>
            <person name="Henrissat B."/>
            <person name="Grigoriev I.V."/>
            <person name="Spatafora J.W."/>
            <person name="Aime M.C."/>
        </authorList>
    </citation>
    <scope>NUCLEOTIDE SEQUENCE [LARGE SCALE GENOMIC DNA]</scope>
    <source>
        <strain evidence="9 10">MCA 4718</strain>
    </source>
</reference>
<dbReference type="InterPro" id="IPR027417">
    <property type="entry name" value="P-loop_NTPase"/>
</dbReference>
<dbReference type="PANTHER" id="PTHR11638">
    <property type="entry name" value="ATP-DEPENDENT CLP PROTEASE"/>
    <property type="match status" value="1"/>
</dbReference>
<keyword evidence="10" id="KW-1185">Reference proteome</keyword>
<dbReference type="Gene3D" id="1.10.8.60">
    <property type="match status" value="1"/>
</dbReference>
<dbReference type="GO" id="GO:0042026">
    <property type="term" value="P:protein refolding"/>
    <property type="evidence" value="ECO:0007669"/>
    <property type="project" value="TreeGrafter"/>
</dbReference>
<dbReference type="FunFam" id="3.40.50.300:FF:000120">
    <property type="entry name" value="ATP-dependent chaperone ClpB"/>
    <property type="match status" value="1"/>
</dbReference>
<dbReference type="GO" id="GO:0016887">
    <property type="term" value="F:ATP hydrolysis activity"/>
    <property type="evidence" value="ECO:0007669"/>
    <property type="project" value="InterPro"/>
</dbReference>
<gene>
    <name evidence="9" type="ORF">BCV69DRAFT_282439</name>
</gene>
<dbReference type="SUPFAM" id="SSF52540">
    <property type="entry name" value="P-loop containing nucleoside triphosphate hydrolases"/>
    <property type="match status" value="2"/>
</dbReference>
<dbReference type="RefSeq" id="XP_025348088.1">
    <property type="nucleotide sequence ID" value="XM_025492361.1"/>
</dbReference>
<dbReference type="Gene3D" id="3.40.50.300">
    <property type="entry name" value="P-loop containing nucleotide triphosphate hydrolases"/>
    <property type="match status" value="3"/>
</dbReference>
<dbReference type="InterPro" id="IPR003593">
    <property type="entry name" value="AAA+_ATPase"/>
</dbReference>
<dbReference type="PROSITE" id="PS50045">
    <property type="entry name" value="SIGMA54_INTERACT_4"/>
    <property type="match status" value="1"/>
</dbReference>
<dbReference type="Pfam" id="PF07724">
    <property type="entry name" value="AAA_2"/>
    <property type="match status" value="1"/>
</dbReference>
<dbReference type="InterPro" id="IPR002078">
    <property type="entry name" value="Sigma_54_int"/>
</dbReference>
<dbReference type="GO" id="GO:0005524">
    <property type="term" value="F:ATP binding"/>
    <property type="evidence" value="ECO:0007669"/>
    <property type="project" value="UniProtKB-KW"/>
</dbReference>
<feature type="region of interest" description="Disordered" evidence="7">
    <location>
        <begin position="825"/>
        <end position="877"/>
    </location>
</feature>
<dbReference type="SMART" id="SM01086">
    <property type="entry name" value="ClpB_D2-small"/>
    <property type="match status" value="1"/>
</dbReference>
<feature type="coiled-coil region" evidence="6">
    <location>
        <begin position="346"/>
        <end position="476"/>
    </location>
</feature>
<keyword evidence="5" id="KW-0143">Chaperone</keyword>
<evidence type="ECO:0000256" key="2">
    <source>
        <dbReference type="ARBA" id="ARBA00022737"/>
    </source>
</evidence>
<dbReference type="GO" id="GO:0034605">
    <property type="term" value="P:cellular response to heat"/>
    <property type="evidence" value="ECO:0007669"/>
    <property type="project" value="TreeGrafter"/>
</dbReference>
<dbReference type="AlphaFoldDB" id="A0A316U7W3"/>
<feature type="region of interest" description="Disordered" evidence="7">
    <location>
        <begin position="71"/>
        <end position="94"/>
    </location>
</feature>
<sequence length="877" mass="97019">MIVRRTTSSIAAAKLAARRNHPALGPDRLFRPLATATLPRQPASSSTSLLTTHHKRYFHASRIAKLPPGGGGGFPGGFPGGGMPGQQSKKPGETLQEYTSDLTALAKEGKLDPVIGRGEEIRRVTQILARRTKSNPVLVGEAGTGKTAVVEALAQRIINKEVPASLQSKRVLSLDLGQLMGGTGVRGEFESRIKALLKDIEKSEGEIILFIDELHMIFGMGKAEGSLDFGNMCKPMLARGTLQLLGATTNEEYRKTIEKDAALARRFQPVQLNEPSIAETISILRGLRPRYEVHHGVAVADAALIAAANLAGRYLNERRQPDAAIDLVDEAMSALRLQQESKPERLEVIERDIMTLQIELESLRKETDEFSADRRDKIEKAVKDKRGEMNKLSQVWHEERARLDRLKEIKVEMEDLRIDLERAERERDFQAVAEIRYGRIPDLERQQQEAEEMLSRRKASKTTEGLEKELEDEEAADLMIHDRVTAEDVAAVVSRQCGIPAKSLLRGERERLLHMEDALRLRVVGQDEALQSIAEAVRLSRANLQNEKRPLASFLFLGATGTGKTETAKAVSQFLFDDESSLITINLSEFSESHSLARLIGSPPGYVGHEEGGELTNKVRRRPYSVILFDELEKASKQVQLAMLQILDEGSLSDSHGRKVSFKNCIIISTSNLGAEALYDPASRDETGQLKAEAKEKVQQAVLQHLAPELVNRFDDQIVFNNLRPSDLRGIVDLRLAEVQRRLEAQRIMLDVDSSARGWLAEKGYDPIFGARPLARVVRREILNPLARGLIAGTIRAGDVLPIRLETGAEGEKKLEFQFLHKAEERKTAKGKKSGVAGASPGSAEAQDDSGSSMDKDRGAVEEEEEAWRVVEPGGKE</sequence>
<dbReference type="InterPro" id="IPR003959">
    <property type="entry name" value="ATPase_AAA_core"/>
</dbReference>
<dbReference type="InterPro" id="IPR019489">
    <property type="entry name" value="Clp_ATPase_C"/>
</dbReference>
<dbReference type="CDD" id="cd19499">
    <property type="entry name" value="RecA-like_ClpB_Hsp104-like"/>
    <property type="match status" value="1"/>
</dbReference>
<dbReference type="InterPro" id="IPR050130">
    <property type="entry name" value="ClpA_ClpB"/>
</dbReference>
<evidence type="ECO:0000256" key="5">
    <source>
        <dbReference type="ARBA" id="ARBA00023186"/>
    </source>
</evidence>
<evidence type="ECO:0000256" key="4">
    <source>
        <dbReference type="ARBA" id="ARBA00022840"/>
    </source>
</evidence>
<evidence type="ECO:0000313" key="9">
    <source>
        <dbReference type="EMBL" id="PWN20928.1"/>
    </source>
</evidence>
<proteinExistence type="inferred from homology"/>
<dbReference type="InterPro" id="IPR041546">
    <property type="entry name" value="ClpA/ClpB_AAA_lid"/>
</dbReference>
<keyword evidence="6" id="KW-0175">Coiled coil</keyword>
<keyword evidence="2" id="KW-0677">Repeat</keyword>
<keyword evidence="4" id="KW-0067">ATP-binding</keyword>
<dbReference type="STRING" id="1684307.A0A316U7W3"/>
<evidence type="ECO:0000256" key="6">
    <source>
        <dbReference type="SAM" id="Coils"/>
    </source>
</evidence>
<keyword evidence="9" id="KW-0378">Hydrolase</keyword>
<dbReference type="GO" id="GO:0006355">
    <property type="term" value="P:regulation of DNA-templated transcription"/>
    <property type="evidence" value="ECO:0007669"/>
    <property type="project" value="InterPro"/>
</dbReference>
<dbReference type="Proteomes" id="UP000245942">
    <property type="component" value="Unassembled WGS sequence"/>
</dbReference>
<dbReference type="SMART" id="SM00382">
    <property type="entry name" value="AAA"/>
    <property type="match status" value="2"/>
</dbReference>
<dbReference type="InterPro" id="IPR028299">
    <property type="entry name" value="ClpA/B_CS2"/>
</dbReference>
<dbReference type="Pfam" id="PF00004">
    <property type="entry name" value="AAA"/>
    <property type="match status" value="1"/>
</dbReference>
<evidence type="ECO:0000256" key="1">
    <source>
        <dbReference type="ARBA" id="ARBA00008675"/>
    </source>
</evidence>
<evidence type="ECO:0000259" key="8">
    <source>
        <dbReference type="PROSITE" id="PS50045"/>
    </source>
</evidence>
<keyword evidence="3" id="KW-0547">Nucleotide-binding</keyword>
<dbReference type="CDD" id="cd00009">
    <property type="entry name" value="AAA"/>
    <property type="match status" value="1"/>
</dbReference>
<dbReference type="PANTHER" id="PTHR11638:SF176">
    <property type="entry name" value="HEAT SHOCK PROTEIN 78, MITOCHONDRIAL"/>
    <property type="match status" value="1"/>
</dbReference>
<dbReference type="Pfam" id="PF17871">
    <property type="entry name" value="AAA_lid_9"/>
    <property type="match status" value="1"/>
</dbReference>
<dbReference type="OrthoDB" id="47330at2759"/>
<feature type="compositionally biased region" description="Gly residues" evidence="7">
    <location>
        <begin position="71"/>
        <end position="84"/>
    </location>
</feature>
<dbReference type="FunFam" id="3.40.50.300:FF:000010">
    <property type="entry name" value="Chaperone clpB 1, putative"/>
    <property type="match status" value="1"/>
</dbReference>
<dbReference type="FunFam" id="3.40.50.300:FF:000025">
    <property type="entry name" value="ATP-dependent Clp protease subunit"/>
    <property type="match status" value="1"/>
</dbReference>
<dbReference type="PROSITE" id="PS00871">
    <property type="entry name" value="CLPAB_2"/>
    <property type="match status" value="1"/>
</dbReference>